<evidence type="ECO:0000256" key="1">
    <source>
        <dbReference type="SAM" id="MobiDB-lite"/>
    </source>
</evidence>
<evidence type="ECO:0000313" key="2">
    <source>
        <dbReference type="EMBL" id="KAH7131197.1"/>
    </source>
</evidence>
<reference evidence="2" key="1">
    <citation type="journal article" date="2021" name="Nat. Commun.">
        <title>Genetic determinants of endophytism in the Arabidopsis root mycobiome.</title>
        <authorList>
            <person name="Mesny F."/>
            <person name="Miyauchi S."/>
            <person name="Thiergart T."/>
            <person name="Pickel B."/>
            <person name="Atanasova L."/>
            <person name="Karlsson M."/>
            <person name="Huettel B."/>
            <person name="Barry K.W."/>
            <person name="Haridas S."/>
            <person name="Chen C."/>
            <person name="Bauer D."/>
            <person name="Andreopoulos W."/>
            <person name="Pangilinan J."/>
            <person name="LaButti K."/>
            <person name="Riley R."/>
            <person name="Lipzen A."/>
            <person name="Clum A."/>
            <person name="Drula E."/>
            <person name="Henrissat B."/>
            <person name="Kohler A."/>
            <person name="Grigoriev I.V."/>
            <person name="Martin F.M."/>
            <person name="Hacquard S."/>
        </authorList>
    </citation>
    <scope>NUCLEOTIDE SEQUENCE</scope>
    <source>
        <strain evidence="2">MPI-CAGE-AT-0147</strain>
    </source>
</reference>
<keyword evidence="3" id="KW-1185">Reference proteome</keyword>
<dbReference type="EMBL" id="JAGMUV010000017">
    <property type="protein sequence ID" value="KAH7131197.1"/>
    <property type="molecule type" value="Genomic_DNA"/>
</dbReference>
<organism evidence="2 3">
    <name type="scientific">Dactylonectria macrodidyma</name>
    <dbReference type="NCBI Taxonomy" id="307937"/>
    <lineage>
        <taxon>Eukaryota</taxon>
        <taxon>Fungi</taxon>
        <taxon>Dikarya</taxon>
        <taxon>Ascomycota</taxon>
        <taxon>Pezizomycotina</taxon>
        <taxon>Sordariomycetes</taxon>
        <taxon>Hypocreomycetidae</taxon>
        <taxon>Hypocreales</taxon>
        <taxon>Nectriaceae</taxon>
        <taxon>Dactylonectria</taxon>
    </lineage>
</organism>
<sequence>MASNPRAHSVRMTEHDSHDMEALDHGRTELVSANDNQQDHRRNLHKKHQLLVKQRQQRKNMHRLKIRQEKKARIVDNPVREWEFSGIQAVEKALDGSLLYLIEWEPTWGTISDLSGPAAMEIAKEAVVEAFGTQAWEVDQTSFQKDK</sequence>
<proteinExistence type="predicted"/>
<evidence type="ECO:0000313" key="3">
    <source>
        <dbReference type="Proteomes" id="UP000738349"/>
    </source>
</evidence>
<gene>
    <name evidence="2" type="ORF">EDB81DRAFT_135939</name>
</gene>
<feature type="compositionally biased region" description="Basic residues" evidence="1">
    <location>
        <begin position="42"/>
        <end position="61"/>
    </location>
</feature>
<feature type="compositionally biased region" description="Basic and acidic residues" evidence="1">
    <location>
        <begin position="11"/>
        <end position="20"/>
    </location>
</feature>
<dbReference type="AlphaFoldDB" id="A0A9P9E5L6"/>
<name>A0A9P9E5L6_9HYPO</name>
<feature type="region of interest" description="Disordered" evidence="1">
    <location>
        <begin position="34"/>
        <end position="61"/>
    </location>
</feature>
<accession>A0A9P9E5L6</accession>
<dbReference type="Proteomes" id="UP000738349">
    <property type="component" value="Unassembled WGS sequence"/>
</dbReference>
<evidence type="ECO:0008006" key="4">
    <source>
        <dbReference type="Google" id="ProtNLM"/>
    </source>
</evidence>
<protein>
    <recommendedName>
        <fullName evidence="4">Chromo domain-containing protein</fullName>
    </recommendedName>
</protein>
<comment type="caution">
    <text evidence="2">The sequence shown here is derived from an EMBL/GenBank/DDBJ whole genome shotgun (WGS) entry which is preliminary data.</text>
</comment>
<feature type="region of interest" description="Disordered" evidence="1">
    <location>
        <begin position="1"/>
        <end position="20"/>
    </location>
</feature>